<dbReference type="Proteomes" id="UP000033072">
    <property type="component" value="Chromosome"/>
</dbReference>
<evidence type="ECO:0000313" key="3">
    <source>
        <dbReference type="Proteomes" id="UP000033072"/>
    </source>
</evidence>
<dbReference type="EMBL" id="CP009515">
    <property type="protein sequence ID" value="AKB74181.1"/>
    <property type="molecule type" value="Genomic_DNA"/>
</dbReference>
<evidence type="ECO:0008006" key="4">
    <source>
        <dbReference type="Google" id="ProtNLM"/>
    </source>
</evidence>
<sequence length="93" mass="11112">MTYRVAVHPSVRKNLTKLYRLDRPAYDYMKKRLNLLVYMPEMGNPLEAEFEGKWRIHIGAFVLIYTFDKTSNILTLLTFEHYTRAYDTDIAYV</sequence>
<dbReference type="InterPro" id="IPR007712">
    <property type="entry name" value="RelE/ParE_toxin"/>
</dbReference>
<accession>A0A0E3S264</accession>
<dbReference type="HOGENOM" id="CLU_155761_4_1_2"/>
<proteinExistence type="predicted"/>
<dbReference type="RefSeq" id="WP_048124946.1">
    <property type="nucleotide sequence ID" value="NZ_CP009515.1"/>
</dbReference>
<dbReference type="PATRIC" id="fig|1434111.4.peg.1173"/>
<dbReference type="GeneID" id="24805637"/>
<evidence type="ECO:0000313" key="2">
    <source>
        <dbReference type="EMBL" id="AKB74181.1"/>
    </source>
</evidence>
<dbReference type="AlphaFoldDB" id="A0A0E3S264"/>
<keyword evidence="1" id="KW-1277">Toxin-antitoxin system</keyword>
<dbReference type="SUPFAM" id="SSF143011">
    <property type="entry name" value="RelE-like"/>
    <property type="match status" value="1"/>
</dbReference>
<dbReference type="Gene3D" id="3.30.2310.20">
    <property type="entry name" value="RelE-like"/>
    <property type="match status" value="1"/>
</dbReference>
<reference evidence="2 3" key="1">
    <citation type="submission" date="2014-07" db="EMBL/GenBank/DDBJ databases">
        <title>Methanogenic archaea and the global carbon cycle.</title>
        <authorList>
            <person name="Henriksen J.R."/>
            <person name="Luke J."/>
            <person name="Reinhart S."/>
            <person name="Benedict M.N."/>
            <person name="Youngblut N.D."/>
            <person name="Metcalf M.E."/>
            <person name="Whitaker R.J."/>
            <person name="Metcalf W.W."/>
        </authorList>
    </citation>
    <scope>NUCLEOTIDE SEQUENCE [LARGE SCALE GENOMIC DNA]</scope>
    <source>
        <strain evidence="2 3">Z-7289</strain>
    </source>
</reference>
<dbReference type="KEGG" id="mls:MSLAZ_0920"/>
<keyword evidence="3" id="KW-1185">Reference proteome</keyword>
<dbReference type="STRING" id="1434111.MSLAZ_0920"/>
<dbReference type="OrthoDB" id="131336at2157"/>
<evidence type="ECO:0000256" key="1">
    <source>
        <dbReference type="ARBA" id="ARBA00022649"/>
    </source>
</evidence>
<protein>
    <recommendedName>
        <fullName evidence="4">RelE/StbE replicon stabilization toxin</fullName>
    </recommendedName>
</protein>
<dbReference type="InterPro" id="IPR035093">
    <property type="entry name" value="RelE/ParE_toxin_dom_sf"/>
</dbReference>
<gene>
    <name evidence="2" type="ORF">MSLAZ_0920</name>
</gene>
<organism evidence="2 3">
    <name type="scientific">Methanosarcina lacustris Z-7289</name>
    <dbReference type="NCBI Taxonomy" id="1434111"/>
    <lineage>
        <taxon>Archaea</taxon>
        <taxon>Methanobacteriati</taxon>
        <taxon>Methanobacteriota</taxon>
        <taxon>Stenosarchaea group</taxon>
        <taxon>Methanomicrobia</taxon>
        <taxon>Methanosarcinales</taxon>
        <taxon>Methanosarcinaceae</taxon>
        <taxon>Methanosarcina</taxon>
    </lineage>
</organism>
<dbReference type="Pfam" id="PF05016">
    <property type="entry name" value="ParE_toxin"/>
    <property type="match status" value="1"/>
</dbReference>
<name>A0A0E3S264_9EURY</name>